<dbReference type="OrthoDB" id="191037at2759"/>
<dbReference type="InParanoid" id="A0A136IUY4"/>
<name>A0A136IUY4_9PEZI</name>
<dbReference type="Pfam" id="PF23212">
    <property type="entry name" value="DUF7064"/>
    <property type="match status" value="1"/>
</dbReference>
<dbReference type="SMART" id="SM00587">
    <property type="entry name" value="CHK"/>
    <property type="match status" value="1"/>
</dbReference>
<dbReference type="AlphaFoldDB" id="A0A136IUY4"/>
<evidence type="ECO:0000256" key="1">
    <source>
        <dbReference type="SAM" id="MobiDB-lite"/>
    </source>
</evidence>
<keyword evidence="4" id="KW-1185">Reference proteome</keyword>
<keyword evidence="3" id="KW-0808">Transferase</keyword>
<protein>
    <submittedName>
        <fullName evidence="3">Phosphotransferase enzyme family protein</fullName>
    </submittedName>
</protein>
<dbReference type="SUPFAM" id="SSF159245">
    <property type="entry name" value="AttH-like"/>
    <property type="match status" value="1"/>
</dbReference>
<proteinExistence type="predicted"/>
<dbReference type="InterPro" id="IPR011009">
    <property type="entry name" value="Kinase-like_dom_sf"/>
</dbReference>
<feature type="compositionally biased region" description="Basic and acidic residues" evidence="1">
    <location>
        <begin position="366"/>
        <end position="381"/>
    </location>
</feature>
<dbReference type="Gene3D" id="3.90.1200.10">
    <property type="match status" value="1"/>
</dbReference>
<evidence type="ECO:0000313" key="3">
    <source>
        <dbReference type="EMBL" id="KXJ88663.1"/>
    </source>
</evidence>
<dbReference type="Pfam" id="PF02958">
    <property type="entry name" value="EcKL"/>
    <property type="match status" value="1"/>
</dbReference>
<dbReference type="InterPro" id="IPR052961">
    <property type="entry name" value="Oxido-Kinase-like_Enzymes"/>
</dbReference>
<dbReference type="SUPFAM" id="SSF56112">
    <property type="entry name" value="Protein kinase-like (PK-like)"/>
    <property type="match status" value="1"/>
</dbReference>
<dbReference type="InterPro" id="IPR004119">
    <property type="entry name" value="EcKL"/>
</dbReference>
<gene>
    <name evidence="3" type="ORF">Micbo1qcDRAFT_206834</name>
</gene>
<sequence>MQTLIENAAQVTVDFLRDALGSSAVSSFTSKRIGTGLVGECHRITLSYTNNDDSLPQTVILKIASQDPRSRASGLSLGIYENEVRFYTEVAPQLTSMVSSIAKCYYGAFDNSTGIFTLLLEDAGADATPGDDIAAATREQADAAMYELGRLHAALIMDASNKEWLVREPPISPPLLRQLFASFSTRYKAQMDTRHYEICQKLVAGFRGLVELLREPGTCTMAITHGDYRLDNMLYKPDGRVMVVDWQCVTAGPVLGDVAYFLGCALKTQDRREWQQELLAIYCKGLEDVAGEAVLTVDDCMRELQLNAFFGVIMAIVSSIQAGRTDRGDEMFMTMLARHCELVGDLDAMAILPDSDDEDMTPLRPTAEDEQQHEPGPEKDWNESWYFDFVGKEQGVAGWVRLGLVPNREGNWYQATVTREGEPTVMVSDFMAPRPDKLHVKTAKIEATHELLEPLKKFRLTLRASGHHHAQKPFFDASEAETTLGLDLRFDTAGVPYRYRITTRYEIPCLVSGTITLQDSTISLDRVPGQRDHSFGVRDWWSMDWVWASFHMENGLHYHATDLRLPDVPRIGMGYSQRDATATEIEQLECDEIKDTSGLVTAMTMTIKLLGSDEQTLAKVTPVRHTALKLPSPDTRVALFDRAWAEVETQDGEKGVGWFEWNHNPVVTPR</sequence>
<organism evidence="3 4">
    <name type="scientific">Microdochium bolleyi</name>
    <dbReference type="NCBI Taxonomy" id="196109"/>
    <lineage>
        <taxon>Eukaryota</taxon>
        <taxon>Fungi</taxon>
        <taxon>Dikarya</taxon>
        <taxon>Ascomycota</taxon>
        <taxon>Pezizomycotina</taxon>
        <taxon>Sordariomycetes</taxon>
        <taxon>Xylariomycetidae</taxon>
        <taxon>Xylariales</taxon>
        <taxon>Microdochiaceae</taxon>
        <taxon>Microdochium</taxon>
    </lineage>
</organism>
<dbReference type="GO" id="GO:0016740">
    <property type="term" value="F:transferase activity"/>
    <property type="evidence" value="ECO:0007669"/>
    <property type="project" value="UniProtKB-KW"/>
</dbReference>
<dbReference type="PANTHER" id="PTHR23020">
    <property type="entry name" value="UNCHARACTERIZED NUCLEAR HORMONE RECEPTOR-RELATED"/>
    <property type="match status" value="1"/>
</dbReference>
<feature type="domain" description="CHK kinase-like" evidence="2">
    <location>
        <begin position="118"/>
        <end position="292"/>
    </location>
</feature>
<dbReference type="InterPro" id="IPR055492">
    <property type="entry name" value="DUF7064"/>
</dbReference>
<dbReference type="Proteomes" id="UP000070501">
    <property type="component" value="Unassembled WGS sequence"/>
</dbReference>
<dbReference type="PANTHER" id="PTHR23020:SF41">
    <property type="entry name" value="AMINOGLYCOSIDE PHOSPHOTRANSFERASE DOMAIN-CONTAINING PROTEIN"/>
    <property type="match status" value="1"/>
</dbReference>
<reference evidence="4" key="1">
    <citation type="submission" date="2016-02" db="EMBL/GenBank/DDBJ databases">
        <title>Draft genome sequence of Microdochium bolleyi, a fungal endophyte of beachgrass.</title>
        <authorList>
            <consortium name="DOE Joint Genome Institute"/>
            <person name="David A.S."/>
            <person name="May G."/>
            <person name="Haridas S."/>
            <person name="Lim J."/>
            <person name="Wang M."/>
            <person name="Labutti K."/>
            <person name="Lipzen A."/>
            <person name="Barry K."/>
            <person name="Grigoriev I.V."/>
        </authorList>
    </citation>
    <scope>NUCLEOTIDE SEQUENCE [LARGE SCALE GENOMIC DNA]</scope>
    <source>
        <strain evidence="4">J235TASD1</strain>
    </source>
</reference>
<accession>A0A136IUY4</accession>
<evidence type="ECO:0000313" key="4">
    <source>
        <dbReference type="Proteomes" id="UP000070501"/>
    </source>
</evidence>
<evidence type="ECO:0000259" key="2">
    <source>
        <dbReference type="SMART" id="SM00587"/>
    </source>
</evidence>
<feature type="region of interest" description="Disordered" evidence="1">
    <location>
        <begin position="354"/>
        <end position="381"/>
    </location>
</feature>
<dbReference type="InterPro" id="IPR015897">
    <property type="entry name" value="CHK_kinase-like"/>
</dbReference>
<dbReference type="EMBL" id="KQ964257">
    <property type="protein sequence ID" value="KXJ88663.1"/>
    <property type="molecule type" value="Genomic_DNA"/>
</dbReference>